<dbReference type="EMBL" id="RFFG01000006">
    <property type="protein sequence ID" value="RMI46948.1"/>
    <property type="molecule type" value="Genomic_DNA"/>
</dbReference>
<organism evidence="2 3">
    <name type="scientific">Actinomadura harenae</name>
    <dbReference type="NCBI Taxonomy" id="2483351"/>
    <lineage>
        <taxon>Bacteria</taxon>
        <taxon>Bacillati</taxon>
        <taxon>Actinomycetota</taxon>
        <taxon>Actinomycetes</taxon>
        <taxon>Streptosporangiales</taxon>
        <taxon>Thermomonosporaceae</taxon>
        <taxon>Actinomadura</taxon>
    </lineage>
</organism>
<protein>
    <recommendedName>
        <fullName evidence="4">Exo-alpha-sialidase</fullName>
    </recommendedName>
</protein>
<comment type="caution">
    <text evidence="2">The sequence shown here is derived from an EMBL/GenBank/DDBJ whole genome shotgun (WGS) entry which is preliminary data.</text>
</comment>
<dbReference type="InterPro" id="IPR011043">
    <property type="entry name" value="Gal_Oxase/kelch_b-propeller"/>
</dbReference>
<evidence type="ECO:0000313" key="2">
    <source>
        <dbReference type="EMBL" id="RMI46948.1"/>
    </source>
</evidence>
<feature type="compositionally biased region" description="Polar residues" evidence="1">
    <location>
        <begin position="344"/>
        <end position="365"/>
    </location>
</feature>
<sequence>MAARPNARTPHRRECRCWRFVRPEGLPGETALTGISAPSSRTGWAVGRAGTVPLALRWTGTRWRRTPLPLPDRTALGAISAVSANDAWIVGSSADGGARTAHWSGRRWTPGTLPASGGKPISARGVAARAPGDVWAVGSTGGFAGTMAVTWHFDGRSWTVAPTGSAPGSALNAVAADAPDDAWAVGTAGDRQLLLRWDGRSWISTSPPRQAAEATPSAVAAASPTNVWAVGTTPSGAALVEHWDGHVWSVVPAPLPASGRPAGARAGRVAGTPLGATAVVTDGQEGVWISGADAASRPYLAHAGGTSWEVSRPPLPVAGSGRTSGTISALALVPGTPEVRAAGTFSTPNGSPAQALTWTNTPRPR</sequence>
<reference evidence="2 3" key="1">
    <citation type="submission" date="2018-10" db="EMBL/GenBank/DDBJ databases">
        <title>Isolation from soil.</title>
        <authorList>
            <person name="Hu J."/>
        </authorList>
    </citation>
    <scope>NUCLEOTIDE SEQUENCE [LARGE SCALE GENOMIC DNA]</scope>
    <source>
        <strain evidence="2 3">NEAU-Ht49</strain>
    </source>
</reference>
<name>A0A3M2MI21_9ACTN</name>
<evidence type="ECO:0008006" key="4">
    <source>
        <dbReference type="Google" id="ProtNLM"/>
    </source>
</evidence>
<feature type="region of interest" description="Disordered" evidence="1">
    <location>
        <begin position="99"/>
        <end position="120"/>
    </location>
</feature>
<evidence type="ECO:0000256" key="1">
    <source>
        <dbReference type="SAM" id="MobiDB-lite"/>
    </source>
</evidence>
<feature type="region of interest" description="Disordered" evidence="1">
    <location>
        <begin position="342"/>
        <end position="365"/>
    </location>
</feature>
<evidence type="ECO:0000313" key="3">
    <source>
        <dbReference type="Proteomes" id="UP000282674"/>
    </source>
</evidence>
<keyword evidence="3" id="KW-1185">Reference proteome</keyword>
<dbReference type="Proteomes" id="UP000282674">
    <property type="component" value="Unassembled WGS sequence"/>
</dbReference>
<gene>
    <name evidence="2" type="ORF">EBO15_04805</name>
</gene>
<accession>A0A3M2MI21</accession>
<dbReference type="AlphaFoldDB" id="A0A3M2MI21"/>
<dbReference type="SUPFAM" id="SSF50965">
    <property type="entry name" value="Galactose oxidase, central domain"/>
    <property type="match status" value="1"/>
</dbReference>
<proteinExistence type="predicted"/>